<feature type="compositionally biased region" description="Basic and acidic residues" evidence="1">
    <location>
        <begin position="299"/>
        <end position="310"/>
    </location>
</feature>
<evidence type="ECO:0000313" key="4">
    <source>
        <dbReference type="Proteomes" id="UP000663872"/>
    </source>
</evidence>
<protein>
    <recommendedName>
        <fullName evidence="5">3'-5' exonuclease domain-containing protein</fullName>
    </recommendedName>
</protein>
<accession>A0A818AUX2</accession>
<dbReference type="EMBL" id="CAJNYT010001464">
    <property type="protein sequence ID" value="CAF3411841.1"/>
    <property type="molecule type" value="Genomic_DNA"/>
</dbReference>
<dbReference type="Proteomes" id="UP000663848">
    <property type="component" value="Unassembled WGS sequence"/>
</dbReference>
<reference evidence="2" key="1">
    <citation type="submission" date="2021-02" db="EMBL/GenBank/DDBJ databases">
        <authorList>
            <person name="Nowell W R."/>
        </authorList>
    </citation>
    <scope>NUCLEOTIDE SEQUENCE</scope>
</reference>
<feature type="region of interest" description="Disordered" evidence="1">
    <location>
        <begin position="265"/>
        <end position="310"/>
    </location>
</feature>
<evidence type="ECO:0000313" key="2">
    <source>
        <dbReference type="EMBL" id="CAF3411841.1"/>
    </source>
</evidence>
<sequence length="418" mass="47328">MVSDGQRPRNARKQQQNTELSILPKFCPLNPYRIYYINRTTSTMLMYDLITLARTTSRFTIDTEKDFYSHAAALIQIEFIGNDSIILLIETCHLPDVSSVLFWLIRSLLKVILAKKNLVYCWGDICDELLDFIPTNLVSLELLRQINYRDVQHQFKVWCRRTFSEDDLNLCIKNSLVGRYACTVFDDVYHKWSLQMAITFTFDEFLDKSLTKRHWSRPLDGLLASACLARSRSDQAVAQRIEYAVNNCLAVTKLARMLGISSIKEPTRQRGSDGNEGSRSIVDSSSIKQNTSATTVGSSHDEGDSRGDQLVPVDDRWKVAAWKNCYVRLVRCKATMYRSSSNDKERDEEDSVDHVNDRAVNGQLPQPSFVTALSVYHATLALSSSSANSRTTAALIQSSAVQGVQMVVYERVADQSSQ</sequence>
<gene>
    <name evidence="2" type="ORF">GRG538_LOCUS10983</name>
    <name evidence="3" type="ORF">QYT958_LOCUS4953</name>
</gene>
<evidence type="ECO:0000313" key="3">
    <source>
        <dbReference type="EMBL" id="CAF4504444.1"/>
    </source>
</evidence>
<comment type="caution">
    <text evidence="2">The sequence shown here is derived from an EMBL/GenBank/DDBJ whole genome shotgun (WGS) entry which is preliminary data.</text>
</comment>
<proteinExistence type="predicted"/>
<dbReference type="AlphaFoldDB" id="A0A818AUX2"/>
<organism evidence="2 4">
    <name type="scientific">Rotaria socialis</name>
    <dbReference type="NCBI Taxonomy" id="392032"/>
    <lineage>
        <taxon>Eukaryota</taxon>
        <taxon>Metazoa</taxon>
        <taxon>Spiralia</taxon>
        <taxon>Gnathifera</taxon>
        <taxon>Rotifera</taxon>
        <taxon>Eurotatoria</taxon>
        <taxon>Bdelloidea</taxon>
        <taxon>Philodinida</taxon>
        <taxon>Philodinidae</taxon>
        <taxon>Rotaria</taxon>
    </lineage>
</organism>
<evidence type="ECO:0000256" key="1">
    <source>
        <dbReference type="SAM" id="MobiDB-lite"/>
    </source>
</evidence>
<feature type="compositionally biased region" description="Polar residues" evidence="1">
    <location>
        <begin position="275"/>
        <end position="298"/>
    </location>
</feature>
<dbReference type="Proteomes" id="UP000663872">
    <property type="component" value="Unassembled WGS sequence"/>
</dbReference>
<evidence type="ECO:0008006" key="5">
    <source>
        <dbReference type="Google" id="ProtNLM"/>
    </source>
</evidence>
<dbReference type="EMBL" id="CAJOBR010000396">
    <property type="protein sequence ID" value="CAF4504444.1"/>
    <property type="molecule type" value="Genomic_DNA"/>
</dbReference>
<name>A0A818AUX2_9BILA</name>